<feature type="transmembrane region" description="Helical" evidence="2">
    <location>
        <begin position="182"/>
        <end position="207"/>
    </location>
</feature>
<protein>
    <submittedName>
        <fullName evidence="3">Uncharacterized protein</fullName>
    </submittedName>
</protein>
<gene>
    <name evidence="3" type="ORF">L4H06_08435</name>
</gene>
<evidence type="ECO:0000313" key="3">
    <source>
        <dbReference type="EMBL" id="MCF7530250.1"/>
    </source>
</evidence>
<feature type="transmembrane region" description="Helical" evidence="2">
    <location>
        <begin position="147"/>
        <end position="170"/>
    </location>
</feature>
<keyword evidence="2" id="KW-1133">Transmembrane helix</keyword>
<feature type="transmembrane region" description="Helical" evidence="2">
    <location>
        <begin position="69"/>
        <end position="87"/>
    </location>
</feature>
<proteinExistence type="predicted"/>
<evidence type="ECO:0000256" key="1">
    <source>
        <dbReference type="SAM" id="MobiDB-lite"/>
    </source>
</evidence>
<reference evidence="3" key="1">
    <citation type="submission" date="2022-01" db="EMBL/GenBank/DDBJ databases">
        <title>Neisseria sp. ZJ104.</title>
        <authorList>
            <person name="Yang C."/>
        </authorList>
    </citation>
    <scope>NUCLEOTIDE SEQUENCE</scope>
    <source>
        <strain evidence="3">ZJ104</strain>
    </source>
</reference>
<feature type="compositionally biased region" description="Basic and acidic residues" evidence="1">
    <location>
        <begin position="1"/>
        <end position="10"/>
    </location>
</feature>
<feature type="compositionally biased region" description="Basic and acidic residues" evidence="1">
    <location>
        <begin position="41"/>
        <end position="52"/>
    </location>
</feature>
<dbReference type="AlphaFoldDB" id="A0AAW5AGP1"/>
<feature type="transmembrane region" description="Helical" evidence="2">
    <location>
        <begin position="94"/>
        <end position="115"/>
    </location>
</feature>
<dbReference type="EMBL" id="JAKKDL010000011">
    <property type="protein sequence ID" value="MCF7530250.1"/>
    <property type="molecule type" value="Genomic_DNA"/>
</dbReference>
<keyword evidence="2" id="KW-0472">Membrane</keyword>
<evidence type="ECO:0000313" key="4">
    <source>
        <dbReference type="Proteomes" id="UP001201397"/>
    </source>
</evidence>
<organism evidence="3 4">
    <name type="scientific">Neisseria lisongii</name>
    <dbReference type="NCBI Taxonomy" id="2912188"/>
    <lineage>
        <taxon>Bacteria</taxon>
        <taxon>Pseudomonadati</taxon>
        <taxon>Pseudomonadota</taxon>
        <taxon>Betaproteobacteria</taxon>
        <taxon>Neisseriales</taxon>
        <taxon>Neisseriaceae</taxon>
        <taxon>Neisseria</taxon>
    </lineage>
</organism>
<keyword evidence="2" id="KW-0812">Transmembrane</keyword>
<accession>A0AAW5AGP1</accession>
<comment type="caution">
    <text evidence="3">The sequence shown here is derived from an EMBL/GenBank/DDBJ whole genome shotgun (WGS) entry which is preliminary data.</text>
</comment>
<name>A0AAW5AGP1_9NEIS</name>
<dbReference type="Proteomes" id="UP001201397">
    <property type="component" value="Unassembled WGS sequence"/>
</dbReference>
<feature type="region of interest" description="Disordered" evidence="1">
    <location>
        <begin position="1"/>
        <end position="52"/>
    </location>
</feature>
<evidence type="ECO:0000256" key="2">
    <source>
        <dbReference type="SAM" id="Phobius"/>
    </source>
</evidence>
<dbReference type="RefSeq" id="WP_237093130.1">
    <property type="nucleotide sequence ID" value="NZ_JAKKDL010000011.1"/>
</dbReference>
<sequence length="222" mass="24620">MTSKHPEPKVENSVNSNAAEPHIEQKGQAEQTVATQPTENDNMKQSDTEKKAKEESLKPVDYVILGKQAFVFATIIIWGILYIIALLGGKKIPIGVFLIASLITATFDGIFRYAYYCYLSKSKQLTCSVDPKLTVQLLLRSPQVWKAAITTVIIFICSISLLILAAYCLGHFQSSADYLKNYENLIIGAIGGLSGSYVVDLIVHYFFHFFPQEAETGNKTKS</sequence>
<feature type="compositionally biased region" description="Polar residues" evidence="1">
    <location>
        <begin position="28"/>
        <end position="40"/>
    </location>
</feature>